<evidence type="ECO:0000313" key="8">
    <source>
        <dbReference type="Proteomes" id="UP000494115"/>
    </source>
</evidence>
<keyword evidence="4 6" id="KW-1133">Transmembrane helix</keyword>
<dbReference type="EMBL" id="CADIKM010000016">
    <property type="protein sequence ID" value="CAB3792725.1"/>
    <property type="molecule type" value="Genomic_DNA"/>
</dbReference>
<dbReference type="GO" id="GO:0005886">
    <property type="term" value="C:plasma membrane"/>
    <property type="evidence" value="ECO:0007669"/>
    <property type="project" value="UniProtKB-SubCell"/>
</dbReference>
<dbReference type="PANTHER" id="PTHR32196">
    <property type="entry name" value="ABC TRANSPORTER PERMEASE PROTEIN YPHD-RELATED-RELATED"/>
    <property type="match status" value="1"/>
</dbReference>
<evidence type="ECO:0000313" key="7">
    <source>
        <dbReference type="EMBL" id="CAB3792725.1"/>
    </source>
</evidence>
<evidence type="ECO:0008006" key="9">
    <source>
        <dbReference type="Google" id="ProtNLM"/>
    </source>
</evidence>
<dbReference type="AlphaFoldDB" id="A0A6S7B9V2"/>
<evidence type="ECO:0000256" key="1">
    <source>
        <dbReference type="ARBA" id="ARBA00004651"/>
    </source>
</evidence>
<dbReference type="Pfam" id="PF02653">
    <property type="entry name" value="BPD_transp_2"/>
    <property type="match status" value="1"/>
</dbReference>
<feature type="transmembrane region" description="Helical" evidence="6">
    <location>
        <begin position="30"/>
        <end position="51"/>
    </location>
</feature>
<keyword evidence="8" id="KW-1185">Reference proteome</keyword>
<gene>
    <name evidence="7" type="ORF">LMG28138_03390</name>
</gene>
<comment type="subcellular location">
    <subcellularLocation>
        <location evidence="1">Cell membrane</location>
        <topology evidence="1">Multi-pass membrane protein</topology>
    </subcellularLocation>
</comment>
<keyword evidence="3 6" id="KW-0812">Transmembrane</keyword>
<evidence type="ECO:0000256" key="6">
    <source>
        <dbReference type="SAM" id="Phobius"/>
    </source>
</evidence>
<reference evidence="7 8" key="1">
    <citation type="submission" date="2020-04" db="EMBL/GenBank/DDBJ databases">
        <authorList>
            <person name="De Canck E."/>
        </authorList>
    </citation>
    <scope>NUCLEOTIDE SEQUENCE [LARGE SCALE GENOMIC DNA]</scope>
    <source>
        <strain evidence="7 8">LMG 28138</strain>
    </source>
</reference>
<keyword evidence="5 6" id="KW-0472">Membrane</keyword>
<name>A0A6S7B9V2_9BURK</name>
<proteinExistence type="predicted"/>
<evidence type="ECO:0000256" key="5">
    <source>
        <dbReference type="ARBA" id="ARBA00023136"/>
    </source>
</evidence>
<organism evidence="7 8">
    <name type="scientific">Pararobbsia alpina</name>
    <dbReference type="NCBI Taxonomy" id="621374"/>
    <lineage>
        <taxon>Bacteria</taxon>
        <taxon>Pseudomonadati</taxon>
        <taxon>Pseudomonadota</taxon>
        <taxon>Betaproteobacteria</taxon>
        <taxon>Burkholderiales</taxon>
        <taxon>Burkholderiaceae</taxon>
        <taxon>Pararobbsia</taxon>
    </lineage>
</organism>
<dbReference type="GO" id="GO:0022857">
    <property type="term" value="F:transmembrane transporter activity"/>
    <property type="evidence" value="ECO:0007669"/>
    <property type="project" value="InterPro"/>
</dbReference>
<sequence length="98" mass="10053">MYYGLALLLRPVPGGSINEDLADALTGKVAGVVPTSLLILLAAVVIVWIPFKRSPVGRAAYATGSSESAAFLSGMPILRAKFASYTLAGLLAAIAASF</sequence>
<protein>
    <recommendedName>
        <fullName evidence="9">ABC transporter permease</fullName>
    </recommendedName>
</protein>
<evidence type="ECO:0000256" key="2">
    <source>
        <dbReference type="ARBA" id="ARBA00022475"/>
    </source>
</evidence>
<accession>A0A6S7B9V2</accession>
<dbReference type="RefSeq" id="WP_246257534.1">
    <property type="nucleotide sequence ID" value="NZ_CADIKM010000016.1"/>
</dbReference>
<keyword evidence="2" id="KW-1003">Cell membrane</keyword>
<dbReference type="Proteomes" id="UP000494115">
    <property type="component" value="Unassembled WGS sequence"/>
</dbReference>
<evidence type="ECO:0000256" key="3">
    <source>
        <dbReference type="ARBA" id="ARBA00022692"/>
    </source>
</evidence>
<dbReference type="InterPro" id="IPR001851">
    <property type="entry name" value="ABC_transp_permease"/>
</dbReference>
<evidence type="ECO:0000256" key="4">
    <source>
        <dbReference type="ARBA" id="ARBA00022989"/>
    </source>
</evidence>